<evidence type="ECO:0000256" key="1">
    <source>
        <dbReference type="SAM" id="Phobius"/>
    </source>
</evidence>
<dbReference type="AlphaFoldDB" id="A0AAD6Y2T1"/>
<gene>
    <name evidence="2" type="ORF">GGX14DRAFT_580968</name>
</gene>
<dbReference type="EMBL" id="JARJCW010000192">
    <property type="protein sequence ID" value="KAJ7187577.1"/>
    <property type="molecule type" value="Genomic_DNA"/>
</dbReference>
<evidence type="ECO:0000313" key="2">
    <source>
        <dbReference type="EMBL" id="KAJ7187577.1"/>
    </source>
</evidence>
<keyword evidence="3" id="KW-1185">Reference proteome</keyword>
<name>A0AAD6Y2T1_9AGAR</name>
<organism evidence="2 3">
    <name type="scientific">Mycena pura</name>
    <dbReference type="NCBI Taxonomy" id="153505"/>
    <lineage>
        <taxon>Eukaryota</taxon>
        <taxon>Fungi</taxon>
        <taxon>Dikarya</taxon>
        <taxon>Basidiomycota</taxon>
        <taxon>Agaricomycotina</taxon>
        <taxon>Agaricomycetes</taxon>
        <taxon>Agaricomycetidae</taxon>
        <taxon>Agaricales</taxon>
        <taxon>Marasmiineae</taxon>
        <taxon>Mycenaceae</taxon>
        <taxon>Mycena</taxon>
    </lineage>
</organism>
<sequence>MARPMLKCLGLILVVSLGLFFGLFFGLNYLEIVRHGTAAKHHPANRAHAQALIHRRRVQPQRMRLKFEFLSYSDRQHVRWRLLLLQDLLLDMHFLHLELQLLLLLIDQPSGLHSVLPNMLQRRPPTALFVSGRQQAQRVLRPRLFEDVNKANDFFTSHTTNSTSFCYYNPANETQVLFDVSFTKWKWAITSIFGICPLFVTLSLGVYFLALLPLWNLARAGWADMQRAMRTMSLKSLSLKGQAAAADSSFPDIPPAYKEREDAN</sequence>
<dbReference type="Proteomes" id="UP001219525">
    <property type="component" value="Unassembled WGS sequence"/>
</dbReference>
<comment type="caution">
    <text evidence="2">The sequence shown here is derived from an EMBL/GenBank/DDBJ whole genome shotgun (WGS) entry which is preliminary data.</text>
</comment>
<reference evidence="2" key="1">
    <citation type="submission" date="2023-03" db="EMBL/GenBank/DDBJ databases">
        <title>Massive genome expansion in bonnet fungi (Mycena s.s.) driven by repeated elements and novel gene families across ecological guilds.</title>
        <authorList>
            <consortium name="Lawrence Berkeley National Laboratory"/>
            <person name="Harder C.B."/>
            <person name="Miyauchi S."/>
            <person name="Viragh M."/>
            <person name="Kuo A."/>
            <person name="Thoen E."/>
            <person name="Andreopoulos B."/>
            <person name="Lu D."/>
            <person name="Skrede I."/>
            <person name="Drula E."/>
            <person name="Henrissat B."/>
            <person name="Morin E."/>
            <person name="Kohler A."/>
            <person name="Barry K."/>
            <person name="LaButti K."/>
            <person name="Morin E."/>
            <person name="Salamov A."/>
            <person name="Lipzen A."/>
            <person name="Mereny Z."/>
            <person name="Hegedus B."/>
            <person name="Baldrian P."/>
            <person name="Stursova M."/>
            <person name="Weitz H."/>
            <person name="Taylor A."/>
            <person name="Grigoriev I.V."/>
            <person name="Nagy L.G."/>
            <person name="Martin F."/>
            <person name="Kauserud H."/>
        </authorList>
    </citation>
    <scope>NUCLEOTIDE SEQUENCE</scope>
    <source>
        <strain evidence="2">9144</strain>
    </source>
</reference>
<protein>
    <submittedName>
        <fullName evidence="2">Uncharacterized protein</fullName>
    </submittedName>
</protein>
<evidence type="ECO:0000313" key="3">
    <source>
        <dbReference type="Proteomes" id="UP001219525"/>
    </source>
</evidence>
<accession>A0AAD6Y2T1</accession>
<keyword evidence="1" id="KW-1133">Transmembrane helix</keyword>
<keyword evidence="1" id="KW-0472">Membrane</keyword>
<keyword evidence="1" id="KW-0812">Transmembrane</keyword>
<proteinExistence type="predicted"/>
<feature type="transmembrane region" description="Helical" evidence="1">
    <location>
        <begin position="187"/>
        <end position="215"/>
    </location>
</feature>